<keyword evidence="9" id="KW-0460">Magnesium</keyword>
<evidence type="ECO:0000313" key="13">
    <source>
        <dbReference type="EMBL" id="CAB4574390.1"/>
    </source>
</evidence>
<dbReference type="FunFam" id="3.40.50.2020:FF:000003">
    <property type="entry name" value="Uracil phosphoribosyltransferase"/>
    <property type="match status" value="1"/>
</dbReference>
<organism evidence="13">
    <name type="scientific">freshwater metagenome</name>
    <dbReference type="NCBI Taxonomy" id="449393"/>
    <lineage>
        <taxon>unclassified sequences</taxon>
        <taxon>metagenomes</taxon>
        <taxon>ecological metagenomes</taxon>
    </lineage>
</organism>
<dbReference type="InterPro" id="IPR005765">
    <property type="entry name" value="UPRT"/>
</dbReference>
<dbReference type="InterPro" id="IPR029057">
    <property type="entry name" value="PRTase-like"/>
</dbReference>
<proteinExistence type="inferred from homology"/>
<dbReference type="GO" id="GO:0005525">
    <property type="term" value="F:GTP binding"/>
    <property type="evidence" value="ECO:0007669"/>
    <property type="project" value="UniProtKB-KW"/>
</dbReference>
<accession>A0A6J6ED09</accession>
<dbReference type="PANTHER" id="PTHR32315:SF4">
    <property type="entry name" value="URACIL PHOSPHORIBOSYLTRANSFERASE, CHLOROPLASTIC"/>
    <property type="match status" value="1"/>
</dbReference>
<evidence type="ECO:0000256" key="3">
    <source>
        <dbReference type="ARBA" id="ARBA00009516"/>
    </source>
</evidence>
<evidence type="ECO:0000256" key="1">
    <source>
        <dbReference type="ARBA" id="ARBA00001946"/>
    </source>
</evidence>
<dbReference type="InterPro" id="IPR050054">
    <property type="entry name" value="UPRTase/APRTase"/>
</dbReference>
<keyword evidence="10" id="KW-0342">GTP-binding</keyword>
<keyword evidence="7" id="KW-0808">Transferase</keyword>
<feature type="domain" description="Phosphoribosyltransferase" evidence="12">
    <location>
        <begin position="5"/>
        <end position="208"/>
    </location>
</feature>
<evidence type="ECO:0000256" key="9">
    <source>
        <dbReference type="ARBA" id="ARBA00022842"/>
    </source>
</evidence>
<sequence length="210" mass="22422">MKTLVVEHPLIAAKVTELRDETTPMARFQELATELVTLLAFEATKELEIESTEVKTPVSPTTGSKLAGPLPLLVPILRAGLGMLHGMQQVLPSAEVGFLGVVRNEETLQPAIYADRMPDRLDNRIVFVLDPMLATGGSLISAIEIMLARGAKKVIAITLISAPQGVEAVGKKFANQNVTVVTSALDEKLNEHGYIVPGLGDAGDRLFGAC</sequence>
<dbReference type="Gene3D" id="3.40.50.2020">
    <property type="match status" value="1"/>
</dbReference>
<reference evidence="13" key="1">
    <citation type="submission" date="2020-05" db="EMBL/GenBank/DDBJ databases">
        <authorList>
            <person name="Chiriac C."/>
            <person name="Salcher M."/>
            <person name="Ghai R."/>
            <person name="Kavagutti S V."/>
        </authorList>
    </citation>
    <scope>NUCLEOTIDE SEQUENCE</scope>
</reference>
<dbReference type="GO" id="GO:0006223">
    <property type="term" value="P:uracil salvage"/>
    <property type="evidence" value="ECO:0007669"/>
    <property type="project" value="InterPro"/>
</dbReference>
<dbReference type="GO" id="GO:0044206">
    <property type="term" value="P:UMP salvage"/>
    <property type="evidence" value="ECO:0007669"/>
    <property type="project" value="UniProtKB-UniPathway"/>
</dbReference>
<dbReference type="UniPathway" id="UPA00574">
    <property type="reaction ID" value="UER00636"/>
</dbReference>
<dbReference type="EC" id="2.4.2.9" evidence="4"/>
<gene>
    <name evidence="13" type="ORF">UFOPK1726_00483</name>
</gene>
<dbReference type="HAMAP" id="MF_01218_B">
    <property type="entry name" value="Upp_B"/>
    <property type="match status" value="1"/>
</dbReference>
<comment type="pathway">
    <text evidence="2">Pyrimidine metabolism; UMP biosynthesis via salvage pathway; UMP from uracil: step 1/1.</text>
</comment>
<keyword evidence="8" id="KW-0547">Nucleotide-binding</keyword>
<evidence type="ECO:0000259" key="12">
    <source>
        <dbReference type="Pfam" id="PF14681"/>
    </source>
</evidence>
<evidence type="ECO:0000256" key="8">
    <source>
        <dbReference type="ARBA" id="ARBA00022741"/>
    </source>
</evidence>
<evidence type="ECO:0000256" key="4">
    <source>
        <dbReference type="ARBA" id="ARBA00011894"/>
    </source>
</evidence>
<dbReference type="InterPro" id="IPR034332">
    <property type="entry name" value="Upp_B"/>
</dbReference>
<dbReference type="CDD" id="cd06223">
    <property type="entry name" value="PRTases_typeI"/>
    <property type="match status" value="1"/>
</dbReference>
<dbReference type="InterPro" id="IPR000836">
    <property type="entry name" value="PRTase_dom"/>
</dbReference>
<comment type="cofactor">
    <cofactor evidence="1">
        <name>Mg(2+)</name>
        <dbReference type="ChEBI" id="CHEBI:18420"/>
    </cofactor>
</comment>
<protein>
    <recommendedName>
        <fullName evidence="4">uracil phosphoribosyltransferase</fullName>
        <ecNumber evidence="4">2.4.2.9</ecNumber>
    </recommendedName>
    <alternativeName>
        <fullName evidence="11">UMP pyrophosphorylase</fullName>
    </alternativeName>
</protein>
<comment type="similarity">
    <text evidence="3">Belongs to the UPRTase family.</text>
</comment>
<dbReference type="NCBIfam" id="NF001097">
    <property type="entry name" value="PRK00129.1"/>
    <property type="match status" value="1"/>
</dbReference>
<dbReference type="AlphaFoldDB" id="A0A6J6ED09"/>
<dbReference type="EMBL" id="CAEZTT010000040">
    <property type="protein sequence ID" value="CAB4574390.1"/>
    <property type="molecule type" value="Genomic_DNA"/>
</dbReference>
<keyword evidence="5" id="KW-0021">Allosteric enzyme</keyword>
<evidence type="ECO:0000256" key="2">
    <source>
        <dbReference type="ARBA" id="ARBA00005180"/>
    </source>
</evidence>
<keyword evidence="6" id="KW-0328">Glycosyltransferase</keyword>
<evidence type="ECO:0000256" key="10">
    <source>
        <dbReference type="ARBA" id="ARBA00023134"/>
    </source>
</evidence>
<name>A0A6J6ED09_9ZZZZ</name>
<dbReference type="SUPFAM" id="SSF53271">
    <property type="entry name" value="PRTase-like"/>
    <property type="match status" value="1"/>
</dbReference>
<dbReference type="GO" id="GO:0005737">
    <property type="term" value="C:cytoplasm"/>
    <property type="evidence" value="ECO:0007669"/>
    <property type="project" value="UniProtKB-ARBA"/>
</dbReference>
<dbReference type="GO" id="GO:0004845">
    <property type="term" value="F:uracil phosphoribosyltransferase activity"/>
    <property type="evidence" value="ECO:0007669"/>
    <property type="project" value="UniProtKB-EC"/>
</dbReference>
<evidence type="ECO:0000256" key="6">
    <source>
        <dbReference type="ARBA" id="ARBA00022676"/>
    </source>
</evidence>
<evidence type="ECO:0000256" key="5">
    <source>
        <dbReference type="ARBA" id="ARBA00022533"/>
    </source>
</evidence>
<evidence type="ECO:0000256" key="7">
    <source>
        <dbReference type="ARBA" id="ARBA00022679"/>
    </source>
</evidence>
<dbReference type="PANTHER" id="PTHR32315">
    <property type="entry name" value="ADENINE PHOSPHORIBOSYLTRANSFERASE"/>
    <property type="match status" value="1"/>
</dbReference>
<dbReference type="Pfam" id="PF14681">
    <property type="entry name" value="UPRTase"/>
    <property type="match status" value="1"/>
</dbReference>
<dbReference type="NCBIfam" id="TIGR01091">
    <property type="entry name" value="upp"/>
    <property type="match status" value="1"/>
</dbReference>
<evidence type="ECO:0000256" key="11">
    <source>
        <dbReference type="ARBA" id="ARBA00031082"/>
    </source>
</evidence>